<comment type="caution">
    <text evidence="1">The sequence shown here is derived from an EMBL/GenBank/DDBJ whole genome shotgun (WGS) entry which is preliminary data.</text>
</comment>
<name>A0ABT9NYJ6_9ACTN</name>
<evidence type="ECO:0000313" key="1">
    <source>
        <dbReference type="EMBL" id="MDP9825514.1"/>
    </source>
</evidence>
<dbReference type="Proteomes" id="UP001235712">
    <property type="component" value="Unassembled WGS sequence"/>
</dbReference>
<proteinExistence type="predicted"/>
<evidence type="ECO:0000313" key="2">
    <source>
        <dbReference type="Proteomes" id="UP001235712"/>
    </source>
</evidence>
<organism evidence="1 2">
    <name type="scientific">Kineosporia succinea</name>
    <dbReference type="NCBI Taxonomy" id="84632"/>
    <lineage>
        <taxon>Bacteria</taxon>
        <taxon>Bacillati</taxon>
        <taxon>Actinomycetota</taxon>
        <taxon>Actinomycetes</taxon>
        <taxon>Kineosporiales</taxon>
        <taxon>Kineosporiaceae</taxon>
        <taxon>Kineosporia</taxon>
    </lineage>
</organism>
<dbReference type="EMBL" id="JAUSQZ010000001">
    <property type="protein sequence ID" value="MDP9825514.1"/>
    <property type="molecule type" value="Genomic_DNA"/>
</dbReference>
<gene>
    <name evidence="1" type="ORF">J2S57_001263</name>
</gene>
<reference evidence="1 2" key="1">
    <citation type="submission" date="2023-07" db="EMBL/GenBank/DDBJ databases">
        <title>Sequencing the genomes of 1000 actinobacteria strains.</title>
        <authorList>
            <person name="Klenk H.-P."/>
        </authorList>
    </citation>
    <scope>NUCLEOTIDE SEQUENCE [LARGE SCALE GENOMIC DNA]</scope>
    <source>
        <strain evidence="1 2">DSM 44388</strain>
    </source>
</reference>
<sequence>MGRRWHAVRHAPDRCPVHSKNIYPSSAVASVAAKNVELKEGLEPGAMDTFYCEDSKGWHIGHRSIRDRIERKWSI</sequence>
<accession>A0ABT9NYJ6</accession>
<protein>
    <submittedName>
        <fullName evidence="1">Uncharacterized protein</fullName>
    </submittedName>
</protein>
<dbReference type="RefSeq" id="WP_307239369.1">
    <property type="nucleotide sequence ID" value="NZ_JAUSQZ010000001.1"/>
</dbReference>
<keyword evidence="2" id="KW-1185">Reference proteome</keyword>